<comment type="caution">
    <text evidence="2">The sequence shown here is derived from an EMBL/GenBank/DDBJ whole genome shotgun (WGS) entry which is preliminary data.</text>
</comment>
<proteinExistence type="predicted"/>
<protein>
    <recommendedName>
        <fullName evidence="3">Reverse transcriptase domain-containing protein</fullName>
    </recommendedName>
</protein>
<evidence type="ECO:0008006" key="3">
    <source>
        <dbReference type="Google" id="ProtNLM"/>
    </source>
</evidence>
<dbReference type="AlphaFoldDB" id="A0A6L2JUU0"/>
<name>A0A6L2JUU0_TANCI</name>
<evidence type="ECO:0000256" key="1">
    <source>
        <dbReference type="SAM" id="MobiDB-lite"/>
    </source>
</evidence>
<sequence length="350" mass="40050">MSPKHLTSTSRVDRPTILYSVRIVHGQYLNTVHLRSFVLGQTQDEASAYVSYPTGTRRILTLQVRGIQRFTSTNWRHPCDPYSIYRSIKMTGTLLGEGSGDNGTTKEQIEGYLSALRSLIKEHNSRDNVLPIRLNFSEDNDGTRIRVVVTGKEIANGDLKKPFKETANTTIDGWAELRTQFTTMFSTRRACFKDPTEITKIVRKPNETLVAFKERWIMETAKRYSDKVPKTMDEMMVRLDDFVRSGEAFANTKLPKDEVSEASKKLAAPLRRQLESALESGKLNHLIKDVRQRRRGNPKGRDKEKDKKISRMNQSLSRMSRKDTCEVSAEEYTDGPSRFRQRYCEAVGKG</sequence>
<feature type="compositionally biased region" description="Basic and acidic residues" evidence="1">
    <location>
        <begin position="299"/>
        <end position="309"/>
    </location>
</feature>
<gene>
    <name evidence="2" type="ORF">Tci_012734</name>
</gene>
<accession>A0A6L2JUU0</accession>
<feature type="region of interest" description="Disordered" evidence="1">
    <location>
        <begin position="288"/>
        <end position="350"/>
    </location>
</feature>
<dbReference type="EMBL" id="BKCJ010001346">
    <property type="protein sequence ID" value="GEU40756.1"/>
    <property type="molecule type" value="Genomic_DNA"/>
</dbReference>
<organism evidence="2">
    <name type="scientific">Tanacetum cinerariifolium</name>
    <name type="common">Dalmatian daisy</name>
    <name type="synonym">Chrysanthemum cinerariifolium</name>
    <dbReference type="NCBI Taxonomy" id="118510"/>
    <lineage>
        <taxon>Eukaryota</taxon>
        <taxon>Viridiplantae</taxon>
        <taxon>Streptophyta</taxon>
        <taxon>Embryophyta</taxon>
        <taxon>Tracheophyta</taxon>
        <taxon>Spermatophyta</taxon>
        <taxon>Magnoliopsida</taxon>
        <taxon>eudicotyledons</taxon>
        <taxon>Gunneridae</taxon>
        <taxon>Pentapetalae</taxon>
        <taxon>asterids</taxon>
        <taxon>campanulids</taxon>
        <taxon>Asterales</taxon>
        <taxon>Asteraceae</taxon>
        <taxon>Asteroideae</taxon>
        <taxon>Anthemideae</taxon>
        <taxon>Anthemidinae</taxon>
        <taxon>Tanacetum</taxon>
    </lineage>
</organism>
<evidence type="ECO:0000313" key="2">
    <source>
        <dbReference type="EMBL" id="GEU40756.1"/>
    </source>
</evidence>
<reference evidence="2" key="1">
    <citation type="journal article" date="2019" name="Sci. Rep.">
        <title>Draft genome of Tanacetum cinerariifolium, the natural source of mosquito coil.</title>
        <authorList>
            <person name="Yamashiro T."/>
            <person name="Shiraishi A."/>
            <person name="Satake H."/>
            <person name="Nakayama K."/>
        </authorList>
    </citation>
    <scope>NUCLEOTIDE SEQUENCE</scope>
</reference>